<dbReference type="EMBL" id="QGNW01001714">
    <property type="protein sequence ID" value="RVW32486.1"/>
    <property type="molecule type" value="Genomic_DNA"/>
</dbReference>
<feature type="compositionally biased region" description="Pro residues" evidence="1">
    <location>
        <begin position="53"/>
        <end position="62"/>
    </location>
</feature>
<proteinExistence type="predicted"/>
<accession>A0A438DAK7</accession>
<dbReference type="AlphaFoldDB" id="A0A438DAK7"/>
<evidence type="ECO:0000256" key="1">
    <source>
        <dbReference type="SAM" id="MobiDB-lite"/>
    </source>
</evidence>
<gene>
    <name evidence="2" type="ORF">CK203_081241</name>
</gene>
<reference evidence="2 3" key="1">
    <citation type="journal article" date="2018" name="PLoS Genet.">
        <title>Population sequencing reveals clonal diversity and ancestral inbreeding in the grapevine cultivar Chardonnay.</title>
        <authorList>
            <person name="Roach M.J."/>
            <person name="Johnson D.L."/>
            <person name="Bohlmann J."/>
            <person name="van Vuuren H.J."/>
            <person name="Jones S.J."/>
            <person name="Pretorius I.S."/>
            <person name="Schmidt S.A."/>
            <person name="Borneman A.R."/>
        </authorList>
    </citation>
    <scope>NUCLEOTIDE SEQUENCE [LARGE SCALE GENOMIC DNA]</scope>
    <source>
        <strain evidence="3">cv. Chardonnay</strain>
        <tissue evidence="2">Leaf</tissue>
    </source>
</reference>
<evidence type="ECO:0000313" key="3">
    <source>
        <dbReference type="Proteomes" id="UP000288805"/>
    </source>
</evidence>
<comment type="caution">
    <text evidence="2">The sequence shown here is derived from an EMBL/GenBank/DDBJ whole genome shotgun (WGS) entry which is preliminary data.</text>
</comment>
<organism evidence="2 3">
    <name type="scientific">Vitis vinifera</name>
    <name type="common">Grape</name>
    <dbReference type="NCBI Taxonomy" id="29760"/>
    <lineage>
        <taxon>Eukaryota</taxon>
        <taxon>Viridiplantae</taxon>
        <taxon>Streptophyta</taxon>
        <taxon>Embryophyta</taxon>
        <taxon>Tracheophyta</taxon>
        <taxon>Spermatophyta</taxon>
        <taxon>Magnoliopsida</taxon>
        <taxon>eudicotyledons</taxon>
        <taxon>Gunneridae</taxon>
        <taxon>Pentapetalae</taxon>
        <taxon>rosids</taxon>
        <taxon>Vitales</taxon>
        <taxon>Vitaceae</taxon>
        <taxon>Viteae</taxon>
        <taxon>Vitis</taxon>
    </lineage>
</organism>
<evidence type="ECO:0008006" key="4">
    <source>
        <dbReference type="Google" id="ProtNLM"/>
    </source>
</evidence>
<feature type="region of interest" description="Disordered" evidence="1">
    <location>
        <begin position="47"/>
        <end position="66"/>
    </location>
</feature>
<evidence type="ECO:0000313" key="2">
    <source>
        <dbReference type="EMBL" id="RVW32486.1"/>
    </source>
</evidence>
<dbReference type="Proteomes" id="UP000288805">
    <property type="component" value="Unassembled WGS sequence"/>
</dbReference>
<protein>
    <recommendedName>
        <fullName evidence="4">Retrotransposon gag domain-containing protein</fullName>
    </recommendedName>
</protein>
<sequence length="172" mass="18986">MCGGDDHLAWKHPVSSEVCRGLRIIGGSIDMSSLGLASWIRVPPQDDAQYDPTVPPPPPPSQSAPHAIPFTLQTKVAPPPIIVPTPILEDPHALASLLAKFRMPKIERYTGIGSPHIHLRLYSTVMRAHGLDEAQMVMIFPMSLSSATHHWFASLDVSCRRTRDDLAQEFLR</sequence>
<name>A0A438DAK7_VITVI</name>